<keyword evidence="1" id="KW-0812">Transmembrane</keyword>
<reference evidence="2" key="1">
    <citation type="submission" date="2020-08" db="EMBL/GenBank/DDBJ databases">
        <title>Genome public.</title>
        <authorList>
            <person name="Liu C."/>
            <person name="Sun Q."/>
        </authorList>
    </citation>
    <scope>NUCLEOTIDE SEQUENCE</scope>
    <source>
        <strain evidence="2">NSJ-54</strain>
    </source>
</reference>
<name>A0A926E9T7_9FIRM</name>
<keyword evidence="1" id="KW-0472">Membrane</keyword>
<protein>
    <submittedName>
        <fullName evidence="2">Uncharacterized protein</fullName>
    </submittedName>
</protein>
<dbReference type="AlphaFoldDB" id="A0A926E9T7"/>
<comment type="caution">
    <text evidence="2">The sequence shown here is derived from an EMBL/GenBank/DDBJ whole genome shotgun (WGS) entry which is preliminary data.</text>
</comment>
<proteinExistence type="predicted"/>
<dbReference type="EMBL" id="JACRTC010000004">
    <property type="protein sequence ID" value="MBC8570560.1"/>
    <property type="molecule type" value="Genomic_DNA"/>
</dbReference>
<dbReference type="RefSeq" id="WP_262397659.1">
    <property type="nucleotide sequence ID" value="NZ_JACRTC010000004.1"/>
</dbReference>
<gene>
    <name evidence="2" type="ORF">H8709_06905</name>
</gene>
<organism evidence="2 3">
    <name type="scientific">Zongyangia hominis</name>
    <dbReference type="NCBI Taxonomy" id="2763677"/>
    <lineage>
        <taxon>Bacteria</taxon>
        <taxon>Bacillati</taxon>
        <taxon>Bacillota</taxon>
        <taxon>Clostridia</taxon>
        <taxon>Eubacteriales</taxon>
        <taxon>Oscillospiraceae</taxon>
        <taxon>Zongyangia</taxon>
    </lineage>
</organism>
<evidence type="ECO:0000313" key="2">
    <source>
        <dbReference type="EMBL" id="MBC8570560.1"/>
    </source>
</evidence>
<dbReference type="Proteomes" id="UP000660861">
    <property type="component" value="Unassembled WGS sequence"/>
</dbReference>
<keyword evidence="3" id="KW-1185">Reference proteome</keyword>
<sequence length="182" mass="20251">MERHNVTVVDFGGKKKKKKPVGKIILFSLLGLVLLVLITVISIFALLPSLTDKEINKYVESQKGALTYADVIGRIPAESITFEEGTELTGALEGAAYRGVGLWDYNVLLRAGDKVMDLGELSSNTRSPTLDKPEVWQRMELVSYKGRVYLIKYFPSFYGPSNVSCYEILDGWDLIQKVDAIA</sequence>
<keyword evidence="1" id="KW-1133">Transmembrane helix</keyword>
<accession>A0A926E9T7</accession>
<evidence type="ECO:0000256" key="1">
    <source>
        <dbReference type="SAM" id="Phobius"/>
    </source>
</evidence>
<evidence type="ECO:0000313" key="3">
    <source>
        <dbReference type="Proteomes" id="UP000660861"/>
    </source>
</evidence>
<feature type="transmembrane region" description="Helical" evidence="1">
    <location>
        <begin position="24"/>
        <end position="47"/>
    </location>
</feature>